<evidence type="ECO:0000259" key="2">
    <source>
        <dbReference type="Pfam" id="PF07905"/>
    </source>
</evidence>
<feature type="domain" description="Purine catabolism PurC-like" evidence="2">
    <location>
        <begin position="8"/>
        <end position="123"/>
    </location>
</feature>
<dbReference type="EMBL" id="JBBHLD010000001">
    <property type="protein sequence ID" value="MEJ5903252.1"/>
    <property type="molecule type" value="Genomic_DNA"/>
</dbReference>
<dbReference type="Gene3D" id="1.10.10.2840">
    <property type="entry name" value="PucR C-terminal helix-turn-helix domain"/>
    <property type="match status" value="1"/>
</dbReference>
<dbReference type="InterPro" id="IPR042070">
    <property type="entry name" value="PucR_C-HTH_sf"/>
</dbReference>
<accession>A0ABU8R058</accession>
<dbReference type="InterPro" id="IPR028979">
    <property type="entry name" value="Ser_kin/Pase_Hpr-like_N_sf"/>
</dbReference>
<keyword evidence="4" id="KW-1185">Reference proteome</keyword>
<evidence type="ECO:0000313" key="3">
    <source>
        <dbReference type="EMBL" id="MEJ5903252.1"/>
    </source>
</evidence>
<evidence type="ECO:0000313" key="4">
    <source>
        <dbReference type="Proteomes" id="UP001377692"/>
    </source>
</evidence>
<protein>
    <submittedName>
        <fullName evidence="3">PucR family transcriptional regulator ligand-binding domain-containing protein</fullName>
    </submittedName>
</protein>
<dbReference type="RefSeq" id="WP_186678547.1">
    <property type="nucleotide sequence ID" value="NZ_JBBHLD010000001.1"/>
</dbReference>
<comment type="subunit">
    <text evidence="1">Homohexamer.</text>
</comment>
<evidence type="ECO:0000256" key="1">
    <source>
        <dbReference type="ARBA" id="ARBA00011643"/>
    </source>
</evidence>
<gene>
    <name evidence="3" type="ORF">V7V80_00935</name>
</gene>
<dbReference type="Proteomes" id="UP001377692">
    <property type="component" value="Unassembled WGS sequence"/>
</dbReference>
<sequence>MLTVQNLIAIDPLKLQVAAGMAGIGRTITWAHTVDLPDPWRWVSPGDLVMTTGVGLPQASQQQVEWLEQLVQSNPSALVIAPRQDAPDLTQALLDAADRLHFPVLRASFQLEFVKLSHQVIESVLQAQRERFNASERLFQTYAEALRKQPEMAGRLSILANALGMNLTIEDAVSGLKIVEAQTLSPVDVDHIERIPIGGRARVNLIISSSARRSPDDSILVRSLAGLLGVELERLMIQRDLQRAEGASLLRSLVDSTTEFTLALPMLERHGLTGTLVSLAILPGPAGPWSIEDIHHSPALYALTPLLFVENGLLMALSRNQTSMFEALRTNLGVGTVIGVSGPISAATGLQESFRQSRLALIQAQEIDKEILAYGEVETGLIMAPKSMPEARALVGRYLGPLIEHDRTQGAALLTTLITFLQNDGNWKEAGP</sequence>
<dbReference type="SUPFAM" id="SSF75138">
    <property type="entry name" value="HprK N-terminal domain-like"/>
    <property type="match status" value="1"/>
</dbReference>
<organism evidence="3 4">
    <name type="scientific">Pseudomonas kermanshahensis</name>
    <dbReference type="NCBI Taxonomy" id="2745482"/>
    <lineage>
        <taxon>Bacteria</taxon>
        <taxon>Pseudomonadati</taxon>
        <taxon>Pseudomonadota</taxon>
        <taxon>Gammaproteobacteria</taxon>
        <taxon>Pseudomonadales</taxon>
        <taxon>Pseudomonadaceae</taxon>
        <taxon>Pseudomonas</taxon>
    </lineage>
</organism>
<dbReference type="Pfam" id="PF07905">
    <property type="entry name" value="PucR"/>
    <property type="match status" value="1"/>
</dbReference>
<comment type="caution">
    <text evidence="3">The sequence shown here is derived from an EMBL/GenBank/DDBJ whole genome shotgun (WGS) entry which is preliminary data.</text>
</comment>
<name>A0ABU8R058_9PSED</name>
<proteinExistence type="predicted"/>
<dbReference type="InterPro" id="IPR012914">
    <property type="entry name" value="PucR_dom"/>
</dbReference>
<reference evidence="3 4" key="1">
    <citation type="submission" date="2024-02" db="EMBL/GenBank/DDBJ databases">
        <title>Identification of pathogenicity and growth-promoting functions of Pseudomonas putida variants.</title>
        <authorList>
            <person name="Sun J."/>
        </authorList>
    </citation>
    <scope>NUCLEOTIDE SEQUENCE [LARGE SCALE GENOMIC DNA]</scope>
    <source>
        <strain evidence="3 4">A04</strain>
    </source>
</reference>